<proteinExistence type="predicted"/>
<protein>
    <submittedName>
        <fullName evidence="2">79_t:CDS:1</fullName>
    </submittedName>
</protein>
<feature type="chain" id="PRO_5040423710" evidence="1">
    <location>
        <begin position="20"/>
        <end position="211"/>
    </location>
</feature>
<keyword evidence="3" id="KW-1185">Reference proteome</keyword>
<evidence type="ECO:0000313" key="3">
    <source>
        <dbReference type="Proteomes" id="UP000789375"/>
    </source>
</evidence>
<gene>
    <name evidence="2" type="ORF">FMOSSE_LOCUS7452</name>
</gene>
<sequence length="211" mass="25032">MGAFILIIVPIFFAPPRQPSGPAYVSEFFKKLADTLTGHQQSEEYFLKYVITYRRIMLQINPSTHDNKMKQERHYIVERLDMARNNLRNMYREGSMVYETFDIEVDAMIQKRGDVKYFQNMLIDKTQAAFIDAKIYFIENNQVNDIAITHIDLLVFNELFVHVHEVVKNLSGMKRMLMSYDDNLLDLLLYKLYQDQPDISYLMLQRQILII</sequence>
<keyword evidence="1" id="KW-0732">Signal</keyword>
<dbReference type="EMBL" id="CAJVPP010001744">
    <property type="protein sequence ID" value="CAG8571011.1"/>
    <property type="molecule type" value="Genomic_DNA"/>
</dbReference>
<accession>A0A9N9BJJ6</accession>
<evidence type="ECO:0000256" key="1">
    <source>
        <dbReference type="SAM" id="SignalP"/>
    </source>
</evidence>
<reference evidence="2" key="1">
    <citation type="submission" date="2021-06" db="EMBL/GenBank/DDBJ databases">
        <authorList>
            <person name="Kallberg Y."/>
            <person name="Tangrot J."/>
            <person name="Rosling A."/>
        </authorList>
    </citation>
    <scope>NUCLEOTIDE SEQUENCE</scope>
    <source>
        <strain evidence="2">87-6 pot B 2015</strain>
    </source>
</reference>
<dbReference type="AlphaFoldDB" id="A0A9N9BJJ6"/>
<organism evidence="2 3">
    <name type="scientific">Funneliformis mosseae</name>
    <name type="common">Endomycorrhizal fungus</name>
    <name type="synonym">Glomus mosseae</name>
    <dbReference type="NCBI Taxonomy" id="27381"/>
    <lineage>
        <taxon>Eukaryota</taxon>
        <taxon>Fungi</taxon>
        <taxon>Fungi incertae sedis</taxon>
        <taxon>Mucoromycota</taxon>
        <taxon>Glomeromycotina</taxon>
        <taxon>Glomeromycetes</taxon>
        <taxon>Glomerales</taxon>
        <taxon>Glomeraceae</taxon>
        <taxon>Funneliformis</taxon>
    </lineage>
</organism>
<evidence type="ECO:0000313" key="2">
    <source>
        <dbReference type="EMBL" id="CAG8571011.1"/>
    </source>
</evidence>
<comment type="caution">
    <text evidence="2">The sequence shown here is derived from an EMBL/GenBank/DDBJ whole genome shotgun (WGS) entry which is preliminary data.</text>
</comment>
<name>A0A9N9BJJ6_FUNMO</name>
<dbReference type="Proteomes" id="UP000789375">
    <property type="component" value="Unassembled WGS sequence"/>
</dbReference>
<feature type="signal peptide" evidence="1">
    <location>
        <begin position="1"/>
        <end position="19"/>
    </location>
</feature>